<evidence type="ECO:0000256" key="1">
    <source>
        <dbReference type="ARBA" id="ARBA00004651"/>
    </source>
</evidence>
<keyword evidence="9" id="KW-1185">Reference proteome</keyword>
<proteinExistence type="inferred from homology"/>
<keyword evidence="5 7" id="KW-1133">Transmembrane helix</keyword>
<evidence type="ECO:0000256" key="3">
    <source>
        <dbReference type="ARBA" id="ARBA00022475"/>
    </source>
</evidence>
<comment type="subcellular location">
    <subcellularLocation>
        <location evidence="1">Cell membrane</location>
        <topology evidence="1">Multi-pass membrane protein</topology>
    </subcellularLocation>
</comment>
<keyword evidence="6 7" id="KW-0472">Membrane</keyword>
<feature type="transmembrane region" description="Helical" evidence="7">
    <location>
        <begin position="279"/>
        <end position="298"/>
    </location>
</feature>
<feature type="transmembrane region" description="Helical" evidence="7">
    <location>
        <begin position="190"/>
        <end position="211"/>
    </location>
</feature>
<comment type="similarity">
    <text evidence="2">Belongs to the UPF0324 family.</text>
</comment>
<feature type="transmembrane region" description="Helical" evidence="7">
    <location>
        <begin position="310"/>
        <end position="328"/>
    </location>
</feature>
<evidence type="ECO:0000313" key="8">
    <source>
        <dbReference type="EMBL" id="GAW68396.1"/>
    </source>
</evidence>
<reference evidence="9" key="2">
    <citation type="submission" date="2017-05" db="EMBL/GenBank/DDBJ databases">
        <title>Draft genome sequence of Geobacter pelophilus, a iron(III)-reducing bacteria.</title>
        <authorList>
            <person name="Aoyagi T."/>
            <person name="Koike H."/>
            <person name="Morita T."/>
            <person name="Sato Y."/>
            <person name="Habe H."/>
            <person name="Hori T."/>
        </authorList>
    </citation>
    <scope>NUCLEOTIDE SEQUENCE [LARGE SCALE GENOMIC DNA]</scope>
    <source>
        <strain evidence="9">Drf2</strain>
    </source>
</reference>
<feature type="transmembrane region" description="Helical" evidence="7">
    <location>
        <begin position="107"/>
        <end position="126"/>
    </location>
</feature>
<evidence type="ECO:0000256" key="6">
    <source>
        <dbReference type="ARBA" id="ARBA00023136"/>
    </source>
</evidence>
<dbReference type="EMBL" id="BDQG01000001">
    <property type="protein sequence ID" value="GAW68396.1"/>
    <property type="molecule type" value="Genomic_DNA"/>
</dbReference>
<feature type="transmembrane region" description="Helical" evidence="7">
    <location>
        <begin position="133"/>
        <end position="150"/>
    </location>
</feature>
<feature type="transmembrane region" description="Helical" evidence="7">
    <location>
        <begin position="340"/>
        <end position="363"/>
    </location>
</feature>
<accession>A0ABQ0MMU3</accession>
<comment type="caution">
    <text evidence="8">The sequence shown here is derived from an EMBL/GenBank/DDBJ whole genome shotgun (WGS) entry which is preliminary data.</text>
</comment>
<organism evidence="8 9">
    <name type="scientific">Geoanaerobacter pelophilus</name>
    <dbReference type="NCBI Taxonomy" id="60036"/>
    <lineage>
        <taxon>Bacteria</taxon>
        <taxon>Pseudomonadati</taxon>
        <taxon>Thermodesulfobacteriota</taxon>
        <taxon>Desulfuromonadia</taxon>
        <taxon>Geobacterales</taxon>
        <taxon>Geobacteraceae</taxon>
        <taxon>Geoanaerobacter</taxon>
    </lineage>
</organism>
<dbReference type="Pfam" id="PF03601">
    <property type="entry name" value="Cons_hypoth698"/>
    <property type="match status" value="1"/>
</dbReference>
<dbReference type="Proteomes" id="UP000194153">
    <property type="component" value="Unassembled WGS sequence"/>
</dbReference>
<keyword evidence="4 7" id="KW-0812">Transmembrane</keyword>
<keyword evidence="3" id="KW-1003">Cell membrane</keyword>
<reference evidence="8 9" key="1">
    <citation type="submission" date="2017-04" db="EMBL/GenBank/DDBJ databases">
        <authorList>
            <consortium name="Geobacter pelophilus Genome Sequencing"/>
            <person name="Aoyagi T."/>
            <person name="Koike H."/>
            <person name="Hori T."/>
        </authorList>
    </citation>
    <scope>NUCLEOTIDE SEQUENCE [LARGE SCALE GENOMIC DNA]</scope>
    <source>
        <strain evidence="8 9">Drf2</strain>
    </source>
</reference>
<feature type="transmembrane region" description="Helical" evidence="7">
    <location>
        <begin position="162"/>
        <end position="183"/>
    </location>
</feature>
<evidence type="ECO:0000256" key="7">
    <source>
        <dbReference type="SAM" id="Phobius"/>
    </source>
</evidence>
<sequence length="364" mass="38152">MPAICDLLENLQLPQRYRHAFLIRATDALDENFEFLFIVTWPYISQYIISSGGGMNGANARKVLFIACLAVCAIPQVSTAGALVAGILFSLLLGNPWAGRSGTWSKVVLQVSVVGLGFGLSLGEIVSAAKGSLLYTTTGICFTLLLGYFLGRMYGVGGNTAALISFGTAICGGSAIAAMAPVIKAKDHEIAVAMATVFMLNSVALLLFPFFGHLVHLNQELFGTWAGLAIHDTSSVVGAAASYGSQALAIGTTVKLSRAIWITPVVVAVSSIKGGTGNAAVPLFIIGFVLAATTRSLLPQYIDQFEKVAVMSRQALVVALFLVGAGLSREVLKQVGTRPLLHGATLWLLVSGATLSALMFVGLR</sequence>
<gene>
    <name evidence="8" type="ORF">GPEL0_01f4729</name>
</gene>
<evidence type="ECO:0000313" key="9">
    <source>
        <dbReference type="Proteomes" id="UP000194153"/>
    </source>
</evidence>
<name>A0ABQ0MMU3_9BACT</name>
<evidence type="ECO:0000256" key="2">
    <source>
        <dbReference type="ARBA" id="ARBA00007977"/>
    </source>
</evidence>
<protein>
    <submittedName>
        <fullName evidence="8">Membrane protein</fullName>
    </submittedName>
</protein>
<dbReference type="PANTHER" id="PTHR30106:SF1">
    <property type="entry name" value="UPF0324 MEMBRANE PROTEIN FN0533"/>
    <property type="match status" value="1"/>
</dbReference>
<dbReference type="PANTHER" id="PTHR30106">
    <property type="entry name" value="INNER MEMBRANE PROTEIN YEIH-RELATED"/>
    <property type="match status" value="1"/>
</dbReference>
<evidence type="ECO:0000256" key="4">
    <source>
        <dbReference type="ARBA" id="ARBA00022692"/>
    </source>
</evidence>
<feature type="transmembrane region" description="Helical" evidence="7">
    <location>
        <begin position="63"/>
        <end position="87"/>
    </location>
</feature>
<evidence type="ECO:0000256" key="5">
    <source>
        <dbReference type="ARBA" id="ARBA00022989"/>
    </source>
</evidence>
<dbReference type="InterPro" id="IPR018383">
    <property type="entry name" value="UPF0324_pro"/>
</dbReference>